<evidence type="ECO:0000313" key="2">
    <source>
        <dbReference type="Proteomes" id="UP001596398"/>
    </source>
</evidence>
<dbReference type="AlphaFoldDB" id="A0ABD5ZMI1"/>
<proteinExistence type="predicted"/>
<protein>
    <submittedName>
        <fullName evidence="1">Uncharacterized protein</fullName>
    </submittedName>
</protein>
<gene>
    <name evidence="1" type="ORF">ACFQJ4_04975</name>
</gene>
<accession>A0ABD5ZMI1</accession>
<dbReference type="GeneID" id="79266338"/>
<dbReference type="Proteomes" id="UP001596398">
    <property type="component" value="Unassembled WGS sequence"/>
</dbReference>
<organism evidence="1 2">
    <name type="scientific">Halosegnis marinus</name>
    <dbReference type="NCBI Taxonomy" id="3034023"/>
    <lineage>
        <taxon>Archaea</taxon>
        <taxon>Methanobacteriati</taxon>
        <taxon>Methanobacteriota</taxon>
        <taxon>Stenosarchaea group</taxon>
        <taxon>Halobacteria</taxon>
        <taxon>Halobacteriales</taxon>
        <taxon>Natronomonadaceae</taxon>
        <taxon>Halosegnis</taxon>
    </lineage>
</organism>
<keyword evidence="2" id="KW-1185">Reference proteome</keyword>
<evidence type="ECO:0000313" key="1">
    <source>
        <dbReference type="EMBL" id="MFC7234670.1"/>
    </source>
</evidence>
<sequence>MTDRGVTGAVGKALELALAVLFVALLSTALFGGAVPEYRAVAGGEVGERALALGAERVAQAVPPAGVAGATATRRVDLPRTVAGRPYRVTVENRTLVMAHPNPDIGGRARLVLPADATVTGAWESRGDPAVRVRATPDGPAVRLVS</sequence>
<name>A0ABD5ZMI1_9EURY</name>
<dbReference type="RefSeq" id="WP_276235683.1">
    <property type="nucleotide sequence ID" value="NZ_CP119802.1"/>
</dbReference>
<dbReference type="InterPro" id="IPR055690">
    <property type="entry name" value="DUF7266"/>
</dbReference>
<reference evidence="1 2" key="1">
    <citation type="journal article" date="2019" name="Int. J. Syst. Evol. Microbiol.">
        <title>The Global Catalogue of Microorganisms (GCM) 10K type strain sequencing project: providing services to taxonomists for standard genome sequencing and annotation.</title>
        <authorList>
            <consortium name="The Broad Institute Genomics Platform"/>
            <consortium name="The Broad Institute Genome Sequencing Center for Infectious Disease"/>
            <person name="Wu L."/>
            <person name="Ma J."/>
        </authorList>
    </citation>
    <scope>NUCLEOTIDE SEQUENCE [LARGE SCALE GENOMIC DNA]</scope>
    <source>
        <strain evidence="1 2">DT85</strain>
    </source>
</reference>
<dbReference type="EMBL" id="JBHTAP010000001">
    <property type="protein sequence ID" value="MFC7234670.1"/>
    <property type="molecule type" value="Genomic_DNA"/>
</dbReference>
<comment type="caution">
    <text evidence="1">The sequence shown here is derived from an EMBL/GenBank/DDBJ whole genome shotgun (WGS) entry which is preliminary data.</text>
</comment>
<dbReference type="Pfam" id="PF23928">
    <property type="entry name" value="DUF7266"/>
    <property type="match status" value="1"/>
</dbReference>